<protein>
    <submittedName>
        <fullName evidence="1">Uncharacterized protein</fullName>
    </submittedName>
</protein>
<sequence length="62" mass="7071">MAEVAAGRVQLLDKTGFDHGSWISLSKKNKNNSPKWNIGHKEHKKNYVKNERDLITVPGQKK</sequence>
<dbReference type="RefSeq" id="WP_231521574.1">
    <property type="nucleotide sequence ID" value="NZ_BNHQ01000034.1"/>
</dbReference>
<evidence type="ECO:0000313" key="2">
    <source>
        <dbReference type="Proteomes" id="UP001054884"/>
    </source>
</evidence>
<reference evidence="1 2" key="1">
    <citation type="journal article" date="2022" name="J. Dairy Sci.">
        <title>Genetic diversity of Lactobacillus delbrueckii isolated from raw milk in Hokkaido, Japan.</title>
        <authorList>
            <person name="Tsuchihashi H."/>
            <person name="Ichikawa A."/>
            <person name="Takeda M."/>
            <person name="Koizumi A."/>
            <person name="Mizoguchi C."/>
            <person name="Ishida T."/>
            <person name="Kimura K."/>
        </authorList>
    </citation>
    <scope>NUCLEOTIDE SEQUENCE [LARGE SCALE GENOMIC DNA]</scope>
    <source>
        <strain evidence="1 2">ME-791</strain>
    </source>
</reference>
<dbReference type="AlphaFoldDB" id="A0ABD0AH29"/>
<comment type="caution">
    <text evidence="1">The sequence shown here is derived from an EMBL/GenBank/DDBJ whole genome shotgun (WGS) entry which is preliminary data.</text>
</comment>
<dbReference type="Proteomes" id="UP001054884">
    <property type="component" value="Unassembled WGS sequence"/>
</dbReference>
<dbReference type="EMBL" id="BNHY01000036">
    <property type="protein sequence ID" value="GHN34304.1"/>
    <property type="molecule type" value="Genomic_DNA"/>
</dbReference>
<proteinExistence type="predicted"/>
<organism evidence="1 2">
    <name type="scientific">Lactobacillus delbrueckii</name>
    <dbReference type="NCBI Taxonomy" id="1584"/>
    <lineage>
        <taxon>Bacteria</taxon>
        <taxon>Bacillati</taxon>
        <taxon>Bacillota</taxon>
        <taxon>Bacilli</taxon>
        <taxon>Lactobacillales</taxon>
        <taxon>Lactobacillaceae</taxon>
        <taxon>Lactobacillus</taxon>
    </lineage>
</organism>
<accession>A0ABD0AH29</accession>
<evidence type="ECO:0000313" key="1">
    <source>
        <dbReference type="EMBL" id="GHN34304.1"/>
    </source>
</evidence>
<name>A0ABD0AH29_9LACO</name>
<gene>
    <name evidence="1" type="ORF">ME791_14560</name>
</gene>